<dbReference type="PANTHER" id="PTHR15811:SF5">
    <property type="entry name" value="MTH938 DOMAIN-CONTAINING PROTEIN"/>
    <property type="match status" value="1"/>
</dbReference>
<dbReference type="Proteomes" id="UP000229500">
    <property type="component" value="Unassembled WGS sequence"/>
</dbReference>
<dbReference type="AlphaFoldDB" id="A0A2M8L5X9"/>
<protein>
    <submittedName>
        <fullName evidence="1">Uncharacterized protein</fullName>
    </submittedName>
</protein>
<sequence>MPKIDKVSWGKVKVDGRQYHQVLIVGDEVMERDKPKLKKLFGTTHKIGDWEQEKLLSDSPEIILIANGWSGILKVDEEFKRKIESAGIELRIVLTPKVIKEYNLLIKEKKQVNALIHTTC</sequence>
<reference evidence="2" key="1">
    <citation type="submission" date="2017-09" db="EMBL/GenBank/DDBJ databases">
        <title>Depth-based differentiation of microbial function through sediment-hosted aquifers and enrichment of novel symbionts in the deep terrestrial subsurface.</title>
        <authorList>
            <person name="Probst A.J."/>
            <person name="Ladd B."/>
            <person name="Jarett J.K."/>
            <person name="Geller-Mcgrath D.E."/>
            <person name="Sieber C.M.K."/>
            <person name="Emerson J.B."/>
            <person name="Anantharaman K."/>
            <person name="Thomas B.C."/>
            <person name="Malmstrom R."/>
            <person name="Stieglmeier M."/>
            <person name="Klingl A."/>
            <person name="Woyke T."/>
            <person name="Ryan C.M."/>
            <person name="Banfield J.F."/>
        </authorList>
    </citation>
    <scope>NUCLEOTIDE SEQUENCE [LARGE SCALE GENOMIC DNA]</scope>
</reference>
<dbReference type="EMBL" id="PFEL01000045">
    <property type="protein sequence ID" value="PJE69207.1"/>
    <property type="molecule type" value="Genomic_DNA"/>
</dbReference>
<proteinExistence type="predicted"/>
<evidence type="ECO:0000313" key="1">
    <source>
        <dbReference type="EMBL" id="PJE69207.1"/>
    </source>
</evidence>
<dbReference type="PANTHER" id="PTHR15811">
    <property type="entry name" value="MTH938 DOMAIN-CONTAINING PROTEIN"/>
    <property type="match status" value="1"/>
</dbReference>
<dbReference type="InterPro" id="IPR007523">
    <property type="entry name" value="NDUFAF3/AAMDC"/>
</dbReference>
<comment type="caution">
    <text evidence="1">The sequence shown here is derived from an EMBL/GenBank/DDBJ whole genome shotgun (WGS) entry which is preliminary data.</text>
</comment>
<accession>A0A2M8L5X9</accession>
<dbReference type="SUPFAM" id="SSF64076">
    <property type="entry name" value="MTH938-like"/>
    <property type="match status" value="1"/>
</dbReference>
<gene>
    <name evidence="1" type="ORF">COU96_00940</name>
</gene>
<evidence type="ECO:0000313" key="2">
    <source>
        <dbReference type="Proteomes" id="UP000229500"/>
    </source>
</evidence>
<name>A0A2M8L5X9_9BACT</name>
<dbReference type="InterPro" id="IPR036748">
    <property type="entry name" value="MTH938-like_sf"/>
</dbReference>
<organism evidence="1 2">
    <name type="scientific">Candidatus Shapirobacteria bacterium CG10_big_fil_rev_8_21_14_0_10_38_14</name>
    <dbReference type="NCBI Taxonomy" id="1974483"/>
    <lineage>
        <taxon>Bacteria</taxon>
        <taxon>Candidatus Shapironibacteriota</taxon>
    </lineage>
</organism>
<dbReference type="Pfam" id="PF04430">
    <property type="entry name" value="DUF498"/>
    <property type="match status" value="1"/>
</dbReference>
<dbReference type="Gene3D" id="3.40.1230.10">
    <property type="entry name" value="MTH938-like"/>
    <property type="match status" value="1"/>
</dbReference>
<dbReference type="GO" id="GO:0005737">
    <property type="term" value="C:cytoplasm"/>
    <property type="evidence" value="ECO:0007669"/>
    <property type="project" value="TreeGrafter"/>
</dbReference>